<dbReference type="PANTHER" id="PTHR44167:SF30">
    <property type="entry name" value="PHOSPHORYLASE KINASE"/>
    <property type="match status" value="1"/>
</dbReference>
<name>A0A7S1AM37_NOCSC</name>
<accession>A0A7S1AM37</accession>
<dbReference type="SMART" id="SM00220">
    <property type="entry name" value="S_TKc"/>
    <property type="match status" value="1"/>
</dbReference>
<sequence>MHHNAGDNATMFNGGPAMEISAAATTLLDRNRTSLSAKMSRFLGHLLQVTCFIFHIFMLVCFVWQGQKYFVFWLLVLLIFDMYAVYRLRFRDPATSTFWERSFDRCIVGWPFALFTFYGWLDFSNCFWGLNHDIQYMRWGMAFAGWMSVLSIGLSATEIDFCANTGVARDMNRSIWFTLRHLALRTSETSLRLTLFVCFWLLARPFLGDLHPKQTTLNACFNAFAICVPCIFVWFMYVLILRWASQLPGMPRESCVACCIIGYVALGPNPVMFLLDAPYYSRAARRANLGFTGLRVAEVAAIAVFAFLVWDKTFPPSCGSAGTIGPSIFTKTMIIQISVSLFPYVMLFLTTPRLSSRVFFGRGGSQTIPFSSDGTTRWLVNESPDVAMATYLINQGSGSGVLARLVPMAPVNPNIYRVEKQLGQGSYGLVVCVRQEVRGQEPKCFALKLQCTGGSSRRRERGPLRSPHVLAMRERDIYRKIWEEVDEETGRLGHPFIVRLLCYSDWPREKQLFYEGTEAPVQFFGKDEHGRATRAVTKFDSALLMEFCQEGSLEDFVPLHMRRGESDADSSGVILWVDTVRRLSAEMLLALDFLHNSKSVIYRDLKLDNIFVVLDQNGIAHAKLGDFGFSKVVSAADKPISIAGSPYFAAPEMMAMHKEMKSHATDWSLDVFSAGMAIFVMLYGAEFDTTKQHWMLAHHRKYPKQLHPTQNPTHFDHALAQMRAVHGISHHADLIKQATHTKPEQRISVVAMKDSLFFGTIEVRGRTLPAIDWNMLRHLDL</sequence>
<keyword evidence="4" id="KW-0812">Transmembrane</keyword>
<dbReference type="GO" id="GO:0004674">
    <property type="term" value="F:protein serine/threonine kinase activity"/>
    <property type="evidence" value="ECO:0007669"/>
    <property type="project" value="TreeGrafter"/>
</dbReference>
<dbReference type="GO" id="GO:0005634">
    <property type="term" value="C:nucleus"/>
    <property type="evidence" value="ECO:0007669"/>
    <property type="project" value="TreeGrafter"/>
</dbReference>
<evidence type="ECO:0000256" key="3">
    <source>
        <dbReference type="PROSITE-ProRule" id="PRU10141"/>
    </source>
</evidence>
<dbReference type="PANTHER" id="PTHR44167">
    <property type="entry name" value="OVARIAN-SPECIFIC SERINE/THREONINE-PROTEIN KINASE LOK-RELATED"/>
    <property type="match status" value="1"/>
</dbReference>
<feature type="transmembrane region" description="Helical" evidence="4">
    <location>
        <begin position="182"/>
        <end position="203"/>
    </location>
</feature>
<feature type="transmembrane region" description="Helical" evidence="4">
    <location>
        <begin position="42"/>
        <end position="65"/>
    </location>
</feature>
<feature type="transmembrane region" description="Helical" evidence="4">
    <location>
        <begin position="223"/>
        <end position="244"/>
    </location>
</feature>
<dbReference type="InterPro" id="IPR000719">
    <property type="entry name" value="Prot_kinase_dom"/>
</dbReference>
<feature type="transmembrane region" description="Helical" evidence="4">
    <location>
        <begin position="102"/>
        <end position="121"/>
    </location>
</feature>
<dbReference type="Pfam" id="PF00069">
    <property type="entry name" value="Pkinase"/>
    <property type="match status" value="1"/>
</dbReference>
<feature type="transmembrane region" description="Helical" evidence="4">
    <location>
        <begin position="141"/>
        <end position="161"/>
    </location>
</feature>
<dbReference type="InterPro" id="IPR011009">
    <property type="entry name" value="Kinase-like_dom_sf"/>
</dbReference>
<keyword evidence="4" id="KW-1133">Transmembrane helix</keyword>
<dbReference type="PROSITE" id="PS00108">
    <property type="entry name" value="PROTEIN_KINASE_ST"/>
    <property type="match status" value="1"/>
</dbReference>
<dbReference type="Gene3D" id="1.10.510.10">
    <property type="entry name" value="Transferase(Phosphotransferase) domain 1"/>
    <property type="match status" value="1"/>
</dbReference>
<feature type="transmembrane region" description="Helical" evidence="4">
    <location>
        <begin position="289"/>
        <end position="308"/>
    </location>
</feature>
<dbReference type="Gene3D" id="3.30.200.20">
    <property type="entry name" value="Phosphorylase Kinase, domain 1"/>
    <property type="match status" value="1"/>
</dbReference>
<keyword evidence="1 3" id="KW-0547">Nucleotide-binding</keyword>
<dbReference type="SUPFAM" id="SSF56112">
    <property type="entry name" value="Protein kinase-like (PK-like)"/>
    <property type="match status" value="1"/>
</dbReference>
<evidence type="ECO:0000313" key="6">
    <source>
        <dbReference type="EMBL" id="CAD8858832.1"/>
    </source>
</evidence>
<keyword evidence="2 3" id="KW-0067">ATP-binding</keyword>
<dbReference type="InterPro" id="IPR008271">
    <property type="entry name" value="Ser/Thr_kinase_AS"/>
</dbReference>
<dbReference type="GO" id="GO:0044773">
    <property type="term" value="P:mitotic DNA damage checkpoint signaling"/>
    <property type="evidence" value="ECO:0007669"/>
    <property type="project" value="TreeGrafter"/>
</dbReference>
<dbReference type="GO" id="GO:0005524">
    <property type="term" value="F:ATP binding"/>
    <property type="evidence" value="ECO:0007669"/>
    <property type="project" value="UniProtKB-UniRule"/>
</dbReference>
<dbReference type="AlphaFoldDB" id="A0A7S1AM37"/>
<dbReference type="EMBL" id="HBFQ01046649">
    <property type="protein sequence ID" value="CAD8858832.1"/>
    <property type="molecule type" value="Transcribed_RNA"/>
</dbReference>
<protein>
    <recommendedName>
        <fullName evidence="5">Protein kinase domain-containing protein</fullName>
    </recommendedName>
</protein>
<feature type="domain" description="Protein kinase" evidence="5">
    <location>
        <begin position="416"/>
        <end position="758"/>
    </location>
</feature>
<evidence type="ECO:0000256" key="2">
    <source>
        <dbReference type="ARBA" id="ARBA00022840"/>
    </source>
</evidence>
<keyword evidence="4" id="KW-0472">Membrane</keyword>
<proteinExistence type="predicted"/>
<dbReference type="InterPro" id="IPR017441">
    <property type="entry name" value="Protein_kinase_ATP_BS"/>
</dbReference>
<feature type="transmembrane region" description="Helical" evidence="4">
    <location>
        <begin position="71"/>
        <end position="90"/>
    </location>
</feature>
<evidence type="ECO:0000259" key="5">
    <source>
        <dbReference type="PROSITE" id="PS50011"/>
    </source>
</evidence>
<organism evidence="6">
    <name type="scientific">Noctiluca scintillans</name>
    <name type="common">Sea sparkle</name>
    <name type="synonym">Red tide dinoflagellate</name>
    <dbReference type="NCBI Taxonomy" id="2966"/>
    <lineage>
        <taxon>Eukaryota</taxon>
        <taxon>Sar</taxon>
        <taxon>Alveolata</taxon>
        <taxon>Dinophyceae</taxon>
        <taxon>Noctilucales</taxon>
        <taxon>Noctilucaceae</taxon>
        <taxon>Noctiluca</taxon>
    </lineage>
</organism>
<feature type="binding site" evidence="3">
    <location>
        <position position="448"/>
    </location>
    <ligand>
        <name>ATP</name>
        <dbReference type="ChEBI" id="CHEBI:30616"/>
    </ligand>
</feature>
<reference evidence="6" key="1">
    <citation type="submission" date="2021-01" db="EMBL/GenBank/DDBJ databases">
        <authorList>
            <person name="Corre E."/>
            <person name="Pelletier E."/>
            <person name="Niang G."/>
            <person name="Scheremetjew M."/>
            <person name="Finn R."/>
            <person name="Kale V."/>
            <person name="Holt S."/>
            <person name="Cochrane G."/>
            <person name="Meng A."/>
            <person name="Brown T."/>
            <person name="Cohen L."/>
        </authorList>
    </citation>
    <scope>NUCLEOTIDE SEQUENCE</scope>
</reference>
<evidence type="ECO:0000256" key="1">
    <source>
        <dbReference type="ARBA" id="ARBA00022741"/>
    </source>
</evidence>
<feature type="transmembrane region" description="Helical" evidence="4">
    <location>
        <begin position="328"/>
        <end position="349"/>
    </location>
</feature>
<gene>
    <name evidence="6" type="ORF">NSCI0253_LOCUS33186</name>
</gene>
<dbReference type="PROSITE" id="PS00107">
    <property type="entry name" value="PROTEIN_KINASE_ATP"/>
    <property type="match status" value="1"/>
</dbReference>
<dbReference type="PROSITE" id="PS50011">
    <property type="entry name" value="PROTEIN_KINASE_DOM"/>
    <property type="match status" value="1"/>
</dbReference>
<evidence type="ECO:0000256" key="4">
    <source>
        <dbReference type="SAM" id="Phobius"/>
    </source>
</evidence>